<keyword evidence="1" id="KW-0732">Signal</keyword>
<sequence>MIYFLILTMTVVDLEPYMVTVAPSRWVSNAGGSPMPICDPVRNLMRQQDLRCNLGIKEKVEYVKSIFQLLLLSHVILAIENSRWIKVDSKEVSGVDAKLFIALSVPYLRMHVVRTFYLSAGYDLDRGHY</sequence>
<dbReference type="AlphaFoldDB" id="A0A4Y7KPW2"/>
<proteinExistence type="predicted"/>
<feature type="chain" id="PRO_5021344161" evidence="1">
    <location>
        <begin position="17"/>
        <end position="129"/>
    </location>
</feature>
<dbReference type="EMBL" id="CM010722">
    <property type="protein sequence ID" value="RZC73979.1"/>
    <property type="molecule type" value="Genomic_DNA"/>
</dbReference>
<dbReference type="Proteomes" id="UP000316621">
    <property type="component" value="Chromosome 8"/>
</dbReference>
<protein>
    <submittedName>
        <fullName evidence="2">Uncharacterized protein</fullName>
    </submittedName>
</protein>
<feature type="signal peptide" evidence="1">
    <location>
        <begin position="1"/>
        <end position="16"/>
    </location>
</feature>
<accession>A0A4Y7KPW2</accession>
<evidence type="ECO:0000313" key="3">
    <source>
        <dbReference type="Proteomes" id="UP000316621"/>
    </source>
</evidence>
<gene>
    <name evidence="2" type="ORF">C5167_049447</name>
</gene>
<dbReference type="Gramene" id="RZC73979">
    <property type="protein sequence ID" value="RZC73979"/>
    <property type="gene ID" value="C5167_049447"/>
</dbReference>
<reference evidence="2 3" key="1">
    <citation type="journal article" date="2018" name="Science">
        <title>The opium poppy genome and morphinan production.</title>
        <authorList>
            <person name="Guo L."/>
            <person name="Winzer T."/>
            <person name="Yang X."/>
            <person name="Li Y."/>
            <person name="Ning Z."/>
            <person name="He Z."/>
            <person name="Teodor R."/>
            <person name="Lu Y."/>
            <person name="Bowser T.A."/>
            <person name="Graham I.A."/>
            <person name="Ye K."/>
        </authorList>
    </citation>
    <scope>NUCLEOTIDE SEQUENCE [LARGE SCALE GENOMIC DNA]</scope>
    <source>
        <strain evidence="3">cv. HN1</strain>
        <tissue evidence="2">Leaves</tissue>
    </source>
</reference>
<keyword evidence="3" id="KW-1185">Reference proteome</keyword>
<name>A0A4Y7KPW2_PAPSO</name>
<organism evidence="2 3">
    <name type="scientific">Papaver somniferum</name>
    <name type="common">Opium poppy</name>
    <dbReference type="NCBI Taxonomy" id="3469"/>
    <lineage>
        <taxon>Eukaryota</taxon>
        <taxon>Viridiplantae</taxon>
        <taxon>Streptophyta</taxon>
        <taxon>Embryophyta</taxon>
        <taxon>Tracheophyta</taxon>
        <taxon>Spermatophyta</taxon>
        <taxon>Magnoliopsida</taxon>
        <taxon>Ranunculales</taxon>
        <taxon>Papaveraceae</taxon>
        <taxon>Papaveroideae</taxon>
        <taxon>Papaver</taxon>
    </lineage>
</organism>
<evidence type="ECO:0000256" key="1">
    <source>
        <dbReference type="SAM" id="SignalP"/>
    </source>
</evidence>
<evidence type="ECO:0000313" key="2">
    <source>
        <dbReference type="EMBL" id="RZC73979.1"/>
    </source>
</evidence>